<sequence>MRKILILISVIIVIVAAVAVFFFMRDHAQNKMDIEGFTTNTTLGAFKKQVQEKFSNAKQDILPMGSDAIVTAFSINNPNNVGYDSQKPLDDIAFFTQTDSENELPLLILRNIVYSNGAPQPSLEEVKQNLIRQFGNAHEAQIGTQAHSMDWIENSSKTSEQCYKPVGQEPDKDCGVIMRAVLTMNANGQSVADVYISLKDSARYGTYYNILKESGFTPKF</sequence>
<dbReference type="PATRIC" id="fig|1094558.3.peg.1781"/>
<organism evidence="2 3">
    <name type="scientific">Bartonella tamiae Th239</name>
    <dbReference type="NCBI Taxonomy" id="1094558"/>
    <lineage>
        <taxon>Bacteria</taxon>
        <taxon>Pseudomonadati</taxon>
        <taxon>Pseudomonadota</taxon>
        <taxon>Alphaproteobacteria</taxon>
        <taxon>Hyphomicrobiales</taxon>
        <taxon>Bartonellaceae</taxon>
        <taxon>Bartonella</taxon>
    </lineage>
</organism>
<reference evidence="2 3" key="1">
    <citation type="submission" date="2012-03" db="EMBL/GenBank/DDBJ databases">
        <title>The Genome Sequence of Bartonella tamiae Th239.</title>
        <authorList>
            <consortium name="The Broad Institute Genome Sequencing Platform"/>
            <consortium name="The Broad Institute Genome Sequencing Center for Infectious Disease"/>
            <person name="Feldgarden M."/>
            <person name="Kirby J."/>
            <person name="Kosoy M."/>
            <person name="Birtles R."/>
            <person name="Probert W.S."/>
            <person name="Chiaraviglio L."/>
            <person name="Young S.K."/>
            <person name="Zeng Q."/>
            <person name="Gargeya S."/>
            <person name="Fitzgerald M."/>
            <person name="Haas B."/>
            <person name="Abouelleil A."/>
            <person name="Alvarado L."/>
            <person name="Arachchi H.M."/>
            <person name="Berlin A."/>
            <person name="Chapman S.B."/>
            <person name="Gearin G."/>
            <person name="Goldberg J."/>
            <person name="Griggs A."/>
            <person name="Gujja S."/>
            <person name="Hansen M."/>
            <person name="Heiman D."/>
            <person name="Howarth C."/>
            <person name="Larimer J."/>
            <person name="Lui A."/>
            <person name="MacDonald P.J.P."/>
            <person name="McCowen C."/>
            <person name="Montmayeur A."/>
            <person name="Murphy C."/>
            <person name="Neiman D."/>
            <person name="Pearson M."/>
            <person name="Priest M."/>
            <person name="Roberts A."/>
            <person name="Saif S."/>
            <person name="Shea T."/>
            <person name="Sisk P."/>
            <person name="Stolte C."/>
            <person name="Sykes S."/>
            <person name="Wortman J."/>
            <person name="Nusbaum C."/>
            <person name="Birren B."/>
        </authorList>
    </citation>
    <scope>NUCLEOTIDE SEQUENCE [LARGE SCALE GENOMIC DNA]</scope>
    <source>
        <strain evidence="2 3">Th239</strain>
    </source>
</reference>
<dbReference type="Proteomes" id="UP000008952">
    <property type="component" value="Unassembled WGS sequence"/>
</dbReference>
<evidence type="ECO:0000256" key="1">
    <source>
        <dbReference type="SAM" id="Phobius"/>
    </source>
</evidence>
<feature type="transmembrane region" description="Helical" evidence="1">
    <location>
        <begin position="6"/>
        <end position="24"/>
    </location>
</feature>
<evidence type="ECO:0000313" key="3">
    <source>
        <dbReference type="Proteomes" id="UP000008952"/>
    </source>
</evidence>
<protein>
    <submittedName>
        <fullName evidence="2">Uncharacterized protein</fullName>
    </submittedName>
</protein>
<accession>J0ZL32</accession>
<dbReference type="AlphaFoldDB" id="J0ZL32"/>
<keyword evidence="1" id="KW-1133">Transmembrane helix</keyword>
<gene>
    <name evidence="2" type="ORF">ME5_01659</name>
</gene>
<dbReference type="EMBL" id="AIMB01000008">
    <property type="protein sequence ID" value="EJF89108.1"/>
    <property type="molecule type" value="Genomic_DNA"/>
</dbReference>
<evidence type="ECO:0000313" key="2">
    <source>
        <dbReference type="EMBL" id="EJF89108.1"/>
    </source>
</evidence>
<dbReference type="RefSeq" id="WP_008040207.1">
    <property type="nucleotide sequence ID" value="NZ_JH725147.1"/>
</dbReference>
<keyword evidence="1" id="KW-0812">Transmembrane</keyword>
<name>J0ZL32_9HYPH</name>
<keyword evidence="1" id="KW-0472">Membrane</keyword>
<proteinExistence type="predicted"/>
<comment type="caution">
    <text evidence="2">The sequence shown here is derived from an EMBL/GenBank/DDBJ whole genome shotgun (WGS) entry which is preliminary data.</text>
</comment>
<keyword evidence="3" id="KW-1185">Reference proteome</keyword>
<dbReference type="HOGENOM" id="CLU_1217887_0_0_5"/>